<dbReference type="Gene3D" id="1.20.1280.50">
    <property type="match status" value="1"/>
</dbReference>
<dbReference type="SMART" id="SM00256">
    <property type="entry name" value="FBOX"/>
    <property type="match status" value="1"/>
</dbReference>
<gene>
    <name evidence="2" type="ORF">CQW23_16871</name>
</gene>
<dbReference type="CDD" id="cd22157">
    <property type="entry name" value="F-box_AtFBW1-like"/>
    <property type="match status" value="1"/>
</dbReference>
<dbReference type="OrthoDB" id="605328at2759"/>
<accession>A0A2G2WC53</accession>
<keyword evidence="3" id="KW-1185">Reference proteome</keyword>
<dbReference type="Proteomes" id="UP000224567">
    <property type="component" value="Unassembled WGS sequence"/>
</dbReference>
<reference evidence="2 3" key="1">
    <citation type="journal article" date="2017" name="Genome Biol.">
        <title>New reference genome sequences of hot pepper reveal the massive evolution of plant disease-resistance genes by retroduplication.</title>
        <authorList>
            <person name="Kim S."/>
            <person name="Park J."/>
            <person name="Yeom S.I."/>
            <person name="Kim Y.M."/>
            <person name="Seo E."/>
            <person name="Kim K.T."/>
            <person name="Kim M.S."/>
            <person name="Lee J.M."/>
            <person name="Cheong K."/>
            <person name="Shin H.S."/>
            <person name="Kim S.B."/>
            <person name="Han K."/>
            <person name="Lee J."/>
            <person name="Park M."/>
            <person name="Lee H.A."/>
            <person name="Lee H.Y."/>
            <person name="Lee Y."/>
            <person name="Oh S."/>
            <person name="Lee J.H."/>
            <person name="Choi E."/>
            <person name="Choi E."/>
            <person name="Lee S.E."/>
            <person name="Jeon J."/>
            <person name="Kim H."/>
            <person name="Choi G."/>
            <person name="Song H."/>
            <person name="Lee J."/>
            <person name="Lee S.C."/>
            <person name="Kwon J.K."/>
            <person name="Lee H.Y."/>
            <person name="Koo N."/>
            <person name="Hong Y."/>
            <person name="Kim R.W."/>
            <person name="Kang W.H."/>
            <person name="Huh J.H."/>
            <person name="Kang B.C."/>
            <person name="Yang T.J."/>
            <person name="Lee Y.H."/>
            <person name="Bennetzen J.L."/>
            <person name="Choi D."/>
        </authorList>
    </citation>
    <scope>NUCLEOTIDE SEQUENCE [LARGE SCALE GENOMIC DNA]</scope>
    <source>
        <strain evidence="3">cv. PBC81</strain>
    </source>
</reference>
<protein>
    <recommendedName>
        <fullName evidence="1">F-box domain-containing protein</fullName>
    </recommendedName>
</protein>
<dbReference type="NCBIfam" id="TIGR01640">
    <property type="entry name" value="F_box_assoc_1"/>
    <property type="match status" value="1"/>
</dbReference>
<proteinExistence type="predicted"/>
<dbReference type="InterPro" id="IPR017451">
    <property type="entry name" value="F-box-assoc_interact_dom"/>
</dbReference>
<dbReference type="PANTHER" id="PTHR35546">
    <property type="entry name" value="F-BOX PROTEIN INTERACTION DOMAIN PROTEIN-RELATED"/>
    <property type="match status" value="1"/>
</dbReference>
<dbReference type="InterPro" id="IPR056592">
    <property type="entry name" value="Beta-prop_At3g26010-like"/>
</dbReference>
<reference evidence="3" key="2">
    <citation type="journal article" date="2017" name="J. Anim. Genet.">
        <title>Multiple reference genome sequences of hot pepper reveal the massive evolution of plant disease resistance genes by retroduplication.</title>
        <authorList>
            <person name="Kim S."/>
            <person name="Park J."/>
            <person name="Yeom S.-I."/>
            <person name="Kim Y.-M."/>
            <person name="Seo E."/>
            <person name="Kim K.-T."/>
            <person name="Kim M.-S."/>
            <person name="Lee J.M."/>
            <person name="Cheong K."/>
            <person name="Shin H.-S."/>
            <person name="Kim S.-B."/>
            <person name="Han K."/>
            <person name="Lee J."/>
            <person name="Park M."/>
            <person name="Lee H.-A."/>
            <person name="Lee H.-Y."/>
            <person name="Lee Y."/>
            <person name="Oh S."/>
            <person name="Lee J.H."/>
            <person name="Choi E."/>
            <person name="Choi E."/>
            <person name="Lee S.E."/>
            <person name="Jeon J."/>
            <person name="Kim H."/>
            <person name="Choi G."/>
            <person name="Song H."/>
            <person name="Lee J."/>
            <person name="Lee S.-C."/>
            <person name="Kwon J.-K."/>
            <person name="Lee H.-Y."/>
            <person name="Koo N."/>
            <person name="Hong Y."/>
            <person name="Kim R.W."/>
            <person name="Kang W.-H."/>
            <person name="Huh J.H."/>
            <person name="Kang B.-C."/>
            <person name="Yang T.-J."/>
            <person name="Lee Y.-H."/>
            <person name="Bennetzen J.L."/>
            <person name="Choi D."/>
        </authorList>
    </citation>
    <scope>NUCLEOTIDE SEQUENCE [LARGE SCALE GENOMIC DNA]</scope>
    <source>
        <strain evidence="3">cv. PBC81</strain>
    </source>
</reference>
<evidence type="ECO:0000313" key="3">
    <source>
        <dbReference type="Proteomes" id="UP000224567"/>
    </source>
</evidence>
<evidence type="ECO:0000313" key="2">
    <source>
        <dbReference type="EMBL" id="PHT42846.1"/>
    </source>
</evidence>
<comment type="caution">
    <text evidence="2">The sequence shown here is derived from an EMBL/GenBank/DDBJ whole genome shotgun (WGS) entry which is preliminary data.</text>
</comment>
<dbReference type="Pfam" id="PF24750">
    <property type="entry name" value="b-prop_At3g26010-like"/>
    <property type="match status" value="1"/>
</dbReference>
<dbReference type="SUPFAM" id="SSF81383">
    <property type="entry name" value="F-box domain"/>
    <property type="match status" value="1"/>
</dbReference>
<feature type="domain" description="F-box" evidence="1">
    <location>
        <begin position="24"/>
        <end position="63"/>
    </location>
</feature>
<organism evidence="2 3">
    <name type="scientific">Capsicum baccatum</name>
    <name type="common">Peruvian pepper</name>
    <dbReference type="NCBI Taxonomy" id="33114"/>
    <lineage>
        <taxon>Eukaryota</taxon>
        <taxon>Viridiplantae</taxon>
        <taxon>Streptophyta</taxon>
        <taxon>Embryophyta</taxon>
        <taxon>Tracheophyta</taxon>
        <taxon>Spermatophyta</taxon>
        <taxon>Magnoliopsida</taxon>
        <taxon>eudicotyledons</taxon>
        <taxon>Gunneridae</taxon>
        <taxon>Pentapetalae</taxon>
        <taxon>asterids</taxon>
        <taxon>lamiids</taxon>
        <taxon>Solanales</taxon>
        <taxon>Solanaceae</taxon>
        <taxon>Solanoideae</taxon>
        <taxon>Capsiceae</taxon>
        <taxon>Capsicum</taxon>
    </lineage>
</organism>
<dbReference type="Pfam" id="PF00646">
    <property type="entry name" value="F-box"/>
    <property type="match status" value="1"/>
</dbReference>
<dbReference type="PANTHER" id="PTHR35546:SF117">
    <property type="entry name" value="F-BOX DOMAIN-CONTAINING PROTEIN"/>
    <property type="match status" value="1"/>
</dbReference>
<dbReference type="EMBL" id="MLFT02000007">
    <property type="protein sequence ID" value="PHT42846.1"/>
    <property type="molecule type" value="Genomic_DNA"/>
</dbReference>
<dbReference type="InterPro" id="IPR036047">
    <property type="entry name" value="F-box-like_dom_sf"/>
</dbReference>
<name>A0A2G2WC53_CAPBA</name>
<dbReference type="InterPro" id="IPR055290">
    <property type="entry name" value="At3g26010-like"/>
</dbReference>
<dbReference type="AlphaFoldDB" id="A0A2G2WC53"/>
<dbReference type="InterPro" id="IPR001810">
    <property type="entry name" value="F-box_dom"/>
</dbReference>
<dbReference type="STRING" id="33114.A0A2G2WC53"/>
<sequence length="404" mass="46368">MSETSSGHQPTDIPSSSITEVTGNPYLLSEILLWLPPKSLLRFQAVCKDWFSVISSPSFRQLHCRRTRTSGKIGGLFFCWWVYGNNYMDFVPINSGIPKKQKGTISLALKNIAKCTSSKIEHLHSCNGLFCISFNLGVENDKVYYVYNPSTNQHRLIPRPDLGTREIVVMNLAFDPLVSQCYKLVCVMKSDGVYDFFVYSSETGVWRDSMEVLDANQQFLAQGVFFNGSMHWVSEKWSFLRFDLDALCFKAMPSTMIPNGELKRNIRYFGESGGHLHLIEVHGFRSMSFEVLQLETDYLKWFVKYRVDLSSLHTAYPLMLSEELDLLDVNRRTCNVVSMAVNDKEHTARLLVSTPDVIIEYDTHCRTIKEVADIEIAKIPVIWEDVSVFEWYDTHQYVETMACV</sequence>
<evidence type="ECO:0000259" key="1">
    <source>
        <dbReference type="SMART" id="SM00256"/>
    </source>
</evidence>